<dbReference type="InterPro" id="IPR040122">
    <property type="entry name" value="Importin_beta"/>
</dbReference>
<dbReference type="GO" id="GO:0006606">
    <property type="term" value="P:protein import into nucleus"/>
    <property type="evidence" value="ECO:0007669"/>
    <property type="project" value="InterPro"/>
</dbReference>
<keyword evidence="5" id="KW-0653">Protein transport</keyword>
<keyword evidence="6" id="KW-1185">Reference proteome</keyword>
<evidence type="ECO:0000256" key="2">
    <source>
        <dbReference type="ARBA" id="ARBA00022448"/>
    </source>
</evidence>
<dbReference type="GO" id="GO:0005737">
    <property type="term" value="C:cytoplasm"/>
    <property type="evidence" value="ECO:0007669"/>
    <property type="project" value="UniProtKB-SubCell"/>
</dbReference>
<keyword evidence="2" id="KW-0813">Transport</keyword>
<proteinExistence type="predicted"/>
<evidence type="ECO:0000256" key="3">
    <source>
        <dbReference type="ARBA" id="ARBA00022490"/>
    </source>
</evidence>
<keyword evidence="3" id="KW-0963">Cytoplasm</keyword>
<name>A0A0K0D7F0_ANGCA</name>
<comment type="subcellular location">
    <subcellularLocation>
        <location evidence="1">Cytoplasm</location>
    </subcellularLocation>
</comment>
<organism evidence="6 7">
    <name type="scientific">Angiostrongylus cantonensis</name>
    <name type="common">Rat lungworm</name>
    <dbReference type="NCBI Taxonomy" id="6313"/>
    <lineage>
        <taxon>Eukaryota</taxon>
        <taxon>Metazoa</taxon>
        <taxon>Ecdysozoa</taxon>
        <taxon>Nematoda</taxon>
        <taxon>Chromadorea</taxon>
        <taxon>Rhabditida</taxon>
        <taxon>Rhabditina</taxon>
        <taxon>Rhabditomorpha</taxon>
        <taxon>Strongyloidea</taxon>
        <taxon>Metastrongylidae</taxon>
        <taxon>Angiostrongylus</taxon>
    </lineage>
</organism>
<dbReference type="PANTHER" id="PTHR10527">
    <property type="entry name" value="IMPORTIN BETA"/>
    <property type="match status" value="1"/>
</dbReference>
<dbReference type="WBParaSite" id="ACAC_0000599501-mRNA-1">
    <property type="protein sequence ID" value="ACAC_0000599501-mRNA-1"/>
    <property type="gene ID" value="ACAC_0000599501"/>
</dbReference>
<evidence type="ECO:0000313" key="7">
    <source>
        <dbReference type="WBParaSite" id="ACAC_0000599501-mRNA-1"/>
    </source>
</evidence>
<evidence type="ECO:0000256" key="4">
    <source>
        <dbReference type="ARBA" id="ARBA00022737"/>
    </source>
</evidence>
<evidence type="ECO:0000313" key="6">
    <source>
        <dbReference type="Proteomes" id="UP000035642"/>
    </source>
</evidence>
<evidence type="ECO:0000256" key="1">
    <source>
        <dbReference type="ARBA" id="ARBA00004496"/>
    </source>
</evidence>
<dbReference type="Pfam" id="PF18808">
    <property type="entry name" value="Importin_rep_4"/>
    <property type="match status" value="1"/>
</dbReference>
<dbReference type="Proteomes" id="UP000035642">
    <property type="component" value="Unassembled WGS sequence"/>
</dbReference>
<dbReference type="InterPro" id="IPR011989">
    <property type="entry name" value="ARM-like"/>
</dbReference>
<dbReference type="SUPFAM" id="SSF48371">
    <property type="entry name" value="ARM repeat"/>
    <property type="match status" value="1"/>
</dbReference>
<dbReference type="InterPro" id="IPR041653">
    <property type="entry name" value="Importin_rep_4"/>
</dbReference>
<dbReference type="STRING" id="6313.A0A0K0D7F0"/>
<sequence length="389" mass="43102">MPKLVNPYLSSFLEMCIECVLNVEKDEAYRHSATEVLATICERSTAVLKKRYSQSIFFILKAVLLLMTELTMDLSDWLAVDDVDADDDEDTVAIGESALDRIACVLGGKYILSSFVALTGKLRRSEEWQERHVAVMGFSVIGEGCQRVMEPQIDQIVREILPFLDDKHPRVRYAACNALGQMSSDFAPTLQKRCHELVVPALMTTILDVSCDRVSAHAAAALINFCEDCPKQIISAYLPAIINGLEQALGNAYGCLQSVGKKLRCEQIVTAIASVADAAQDLFVEFYDRLVPNLKYILLNSTADKYRILRGKTLESLSLIGVAVGKEKFHNDAIAIMDLMRDSMTSVATDHPEYSYLVLGKEFSPYLPMIMGHILQSAAYKPEVAVVEG</sequence>
<keyword evidence="4" id="KW-0677">Repeat</keyword>
<accession>A0A0K0D7F0</accession>
<dbReference type="AlphaFoldDB" id="A0A0K0D7F0"/>
<dbReference type="Gene3D" id="1.25.10.10">
    <property type="entry name" value="Leucine-rich Repeat Variant"/>
    <property type="match status" value="1"/>
</dbReference>
<reference evidence="7" key="2">
    <citation type="submission" date="2017-02" db="UniProtKB">
        <authorList>
            <consortium name="WormBaseParasite"/>
        </authorList>
    </citation>
    <scope>IDENTIFICATION</scope>
</reference>
<evidence type="ECO:0000256" key="5">
    <source>
        <dbReference type="ARBA" id="ARBA00022927"/>
    </source>
</evidence>
<dbReference type="InterPro" id="IPR016024">
    <property type="entry name" value="ARM-type_fold"/>
</dbReference>
<protein>
    <submittedName>
        <fullName evidence="7">TOG domain-containing protein</fullName>
    </submittedName>
</protein>
<dbReference type="GO" id="GO:0005634">
    <property type="term" value="C:nucleus"/>
    <property type="evidence" value="ECO:0007669"/>
    <property type="project" value="UniProtKB-SubCell"/>
</dbReference>
<reference evidence="6" key="1">
    <citation type="submission" date="2012-09" db="EMBL/GenBank/DDBJ databases">
        <authorList>
            <person name="Martin A.A."/>
        </authorList>
    </citation>
    <scope>NUCLEOTIDE SEQUENCE</scope>
</reference>
<dbReference type="Pfam" id="PF13513">
    <property type="entry name" value="HEAT_EZ"/>
    <property type="match status" value="1"/>
</dbReference>